<gene>
    <name evidence="1" type="ORF">EKO23_22715</name>
</gene>
<keyword evidence="2" id="KW-1185">Reference proteome</keyword>
<proteinExistence type="predicted"/>
<dbReference type="RefSeq" id="WP_134720771.1">
    <property type="nucleotide sequence ID" value="NZ_SDKM01000056.1"/>
</dbReference>
<protein>
    <recommendedName>
        <fullName evidence="3">DUF4242 domain-containing protein</fullName>
    </recommendedName>
</protein>
<accession>A0A4Q4Z4R9</accession>
<sequence length="103" mass="11179">MYVIAHHRFTDPPTAFARGAKLIRNEGVPAGTRGLQFYPVRDGSQAFCLWESESVADVQTYVDRTLGDASVNTCWEVDGDQAFADRPLGLQTAAAVRGAMTST</sequence>
<evidence type="ECO:0000313" key="2">
    <source>
        <dbReference type="Proteomes" id="UP000295198"/>
    </source>
</evidence>
<dbReference type="Proteomes" id="UP000295198">
    <property type="component" value="Unassembled WGS sequence"/>
</dbReference>
<dbReference type="EMBL" id="SDKM01000056">
    <property type="protein sequence ID" value="RYP81991.1"/>
    <property type="molecule type" value="Genomic_DNA"/>
</dbReference>
<organism evidence="1 2">
    <name type="scientific">Nocardioides guangzhouensis</name>
    <dbReference type="NCBI Taxonomy" id="2497878"/>
    <lineage>
        <taxon>Bacteria</taxon>
        <taxon>Bacillati</taxon>
        <taxon>Actinomycetota</taxon>
        <taxon>Actinomycetes</taxon>
        <taxon>Propionibacteriales</taxon>
        <taxon>Nocardioidaceae</taxon>
        <taxon>Nocardioides</taxon>
    </lineage>
</organism>
<evidence type="ECO:0000313" key="1">
    <source>
        <dbReference type="EMBL" id="RYP81991.1"/>
    </source>
</evidence>
<comment type="caution">
    <text evidence="1">The sequence shown here is derived from an EMBL/GenBank/DDBJ whole genome shotgun (WGS) entry which is preliminary data.</text>
</comment>
<reference evidence="1 2" key="1">
    <citation type="submission" date="2019-01" db="EMBL/GenBank/DDBJ databases">
        <title>Nocardioides guangzhouensis sp. nov., an actinobacterium isolated from soil.</title>
        <authorList>
            <person name="Fu Y."/>
            <person name="Cai Y."/>
            <person name="Lin Z."/>
            <person name="Chen P."/>
        </authorList>
    </citation>
    <scope>NUCLEOTIDE SEQUENCE [LARGE SCALE GENOMIC DNA]</scope>
    <source>
        <strain evidence="1 2">130</strain>
    </source>
</reference>
<evidence type="ECO:0008006" key="3">
    <source>
        <dbReference type="Google" id="ProtNLM"/>
    </source>
</evidence>
<name>A0A4Q4Z4R9_9ACTN</name>
<dbReference type="OrthoDB" id="3690833at2"/>
<dbReference type="AlphaFoldDB" id="A0A4Q4Z4R9"/>